<reference evidence="1 2" key="1">
    <citation type="journal article" date="2023" name="Science">
        <title>Complex scaffold remodeling in plant triterpene biosynthesis.</title>
        <authorList>
            <person name="De La Pena R."/>
            <person name="Hodgson H."/>
            <person name="Liu J.C."/>
            <person name="Stephenson M.J."/>
            <person name="Martin A.C."/>
            <person name="Owen C."/>
            <person name="Harkess A."/>
            <person name="Leebens-Mack J."/>
            <person name="Jimenez L.E."/>
            <person name="Osbourn A."/>
            <person name="Sattely E.S."/>
        </authorList>
    </citation>
    <scope>NUCLEOTIDE SEQUENCE [LARGE SCALE GENOMIC DNA]</scope>
    <source>
        <strain evidence="2">cv. JPN11</strain>
        <tissue evidence="1">Leaf</tissue>
    </source>
</reference>
<gene>
    <name evidence="1" type="ORF">OWV82_006660</name>
</gene>
<evidence type="ECO:0000313" key="1">
    <source>
        <dbReference type="EMBL" id="KAJ4723273.1"/>
    </source>
</evidence>
<evidence type="ECO:0000313" key="2">
    <source>
        <dbReference type="Proteomes" id="UP001164539"/>
    </source>
</evidence>
<protein>
    <submittedName>
        <fullName evidence="1">Calcium-dependent protein kinase</fullName>
    </submittedName>
</protein>
<organism evidence="1 2">
    <name type="scientific">Melia azedarach</name>
    <name type="common">Chinaberry tree</name>
    <dbReference type="NCBI Taxonomy" id="155640"/>
    <lineage>
        <taxon>Eukaryota</taxon>
        <taxon>Viridiplantae</taxon>
        <taxon>Streptophyta</taxon>
        <taxon>Embryophyta</taxon>
        <taxon>Tracheophyta</taxon>
        <taxon>Spermatophyta</taxon>
        <taxon>Magnoliopsida</taxon>
        <taxon>eudicotyledons</taxon>
        <taxon>Gunneridae</taxon>
        <taxon>Pentapetalae</taxon>
        <taxon>rosids</taxon>
        <taxon>malvids</taxon>
        <taxon>Sapindales</taxon>
        <taxon>Meliaceae</taxon>
        <taxon>Melia</taxon>
    </lineage>
</organism>
<proteinExistence type="predicted"/>
<keyword evidence="2" id="KW-1185">Reference proteome</keyword>
<dbReference type="Proteomes" id="UP001164539">
    <property type="component" value="Chromosome 3"/>
</dbReference>
<keyword evidence="1" id="KW-0808">Transferase</keyword>
<dbReference type="EMBL" id="CM051396">
    <property type="protein sequence ID" value="KAJ4723273.1"/>
    <property type="molecule type" value="Genomic_DNA"/>
</dbReference>
<comment type="caution">
    <text evidence="1">The sequence shown here is derived from an EMBL/GenBank/DDBJ whole genome shotgun (WGS) entry which is preliminary data.</text>
</comment>
<accession>A0ACC1YIB0</accession>
<sequence>MGSCLSLHRKGAFFNKKHNSNQNNNKSINEANNNDNNENLISNNGNNNDGSSKRPPPSPKQEMGCSSKHETPQQGDNKSISFLVRSVISNPAEGNIYDKYSFGKELGRGEFGITHQCFDKKTGEIYACKKIAKDKLKTDIDVDDVKREVDIMRHLPKHPNIVTYKEAYEDKEAVYLVMELCEGGELFDRIVAKGHYTERAAASVGKTILEIVKVCHENGVMHRDLKPENFLFADESENAQLKAIDFGLSIFFKPGEQFSEIVGSPYYMAPEVLRRCYGPEIDVWSAGVILYILLCGVPPFWAETEEGIAHAIVRGKIDFERDPWPKVSKEAKELVKNMLDPNPYNRLTLEEVLETPWIQNENHAPNISLGGNVTSRIKQFSIMNKFKKKVLRVVADNLPTEQIDAIKQLFYMMDTDKNGDLTCEELKEGLNMIGHKVSGSDVQMLMEAADVDGNGLLSWEEFVTISVHLKRIGNDDSLSQAFSFFDKNQSGFIEFDELKEALLDDNLGPNNEQIIKDIMRDVDLDKDGRICFEEFKAMMKSGTDWKMASRQYSRAMMNALSIKLFRDRSMELNKSMELKKSMELRKSKELKKSMELRKSMELKMAQKQQG</sequence>
<keyword evidence="1" id="KW-0418">Kinase</keyword>
<name>A0ACC1YIB0_MELAZ</name>